<keyword evidence="9 21" id="KW-0067">ATP-binding</keyword>
<dbReference type="CDD" id="cd00088">
    <property type="entry name" value="HPT"/>
    <property type="match status" value="1"/>
</dbReference>
<dbReference type="SMART" id="SM00073">
    <property type="entry name" value="HPT"/>
    <property type="match status" value="1"/>
</dbReference>
<accession>A0ABT7B8E5</accession>
<dbReference type="SUPFAM" id="SSF52172">
    <property type="entry name" value="CheY-like"/>
    <property type="match status" value="2"/>
</dbReference>
<keyword evidence="11" id="KW-0902">Two-component regulatory system</keyword>
<keyword evidence="10 17" id="KW-1133">Transmembrane helix</keyword>
<evidence type="ECO:0000313" key="22">
    <source>
        <dbReference type="Proteomes" id="UP001235849"/>
    </source>
</evidence>
<dbReference type="RefSeq" id="WP_283767748.1">
    <property type="nucleotide sequence ID" value="NZ_JAQOSO010000082.1"/>
</dbReference>
<evidence type="ECO:0000256" key="1">
    <source>
        <dbReference type="ARBA" id="ARBA00000085"/>
    </source>
</evidence>
<keyword evidence="4" id="KW-1003">Cell membrane</keyword>
<name>A0ABT7B8E5_9CYAN</name>
<dbReference type="Gene3D" id="3.30.565.10">
    <property type="entry name" value="Histidine kinase-like ATPase, C-terminal domain"/>
    <property type="match status" value="1"/>
</dbReference>
<evidence type="ECO:0000256" key="9">
    <source>
        <dbReference type="ARBA" id="ARBA00022840"/>
    </source>
</evidence>
<dbReference type="EC" id="2.7.13.3" evidence="3"/>
<dbReference type="InterPro" id="IPR011006">
    <property type="entry name" value="CheY-like_superfamily"/>
</dbReference>
<feature type="domain" description="HPt" evidence="20">
    <location>
        <begin position="860"/>
        <end position="955"/>
    </location>
</feature>
<dbReference type="Gene3D" id="3.40.50.2300">
    <property type="match status" value="2"/>
</dbReference>
<evidence type="ECO:0000256" key="6">
    <source>
        <dbReference type="ARBA" id="ARBA00022692"/>
    </source>
</evidence>
<feature type="domain" description="Response regulatory" evidence="19">
    <location>
        <begin position="517"/>
        <end position="631"/>
    </location>
</feature>
<keyword evidence="15" id="KW-0175">Coiled coil</keyword>
<evidence type="ECO:0000259" key="20">
    <source>
        <dbReference type="PROSITE" id="PS50894"/>
    </source>
</evidence>
<protein>
    <recommendedName>
        <fullName evidence="3">histidine kinase</fullName>
        <ecNumber evidence="3">2.7.13.3</ecNumber>
    </recommendedName>
</protein>
<dbReference type="Proteomes" id="UP001235849">
    <property type="component" value="Unassembled WGS sequence"/>
</dbReference>
<evidence type="ECO:0000256" key="13">
    <source>
        <dbReference type="PROSITE-ProRule" id="PRU00110"/>
    </source>
</evidence>
<organism evidence="21 22">
    <name type="scientific">Roseofilum capinflatum BLCC-M114</name>
    <dbReference type="NCBI Taxonomy" id="3022440"/>
    <lineage>
        <taxon>Bacteria</taxon>
        <taxon>Bacillati</taxon>
        <taxon>Cyanobacteriota</taxon>
        <taxon>Cyanophyceae</taxon>
        <taxon>Desertifilales</taxon>
        <taxon>Desertifilaceae</taxon>
        <taxon>Roseofilum</taxon>
        <taxon>Roseofilum capinflatum</taxon>
    </lineage>
</organism>
<comment type="caution">
    <text evidence="21">The sequence shown here is derived from an EMBL/GenBank/DDBJ whole genome shotgun (WGS) entry which is preliminary data.</text>
</comment>
<keyword evidence="22" id="KW-1185">Reference proteome</keyword>
<evidence type="ECO:0000256" key="10">
    <source>
        <dbReference type="ARBA" id="ARBA00022989"/>
    </source>
</evidence>
<evidence type="ECO:0000256" key="15">
    <source>
        <dbReference type="SAM" id="Coils"/>
    </source>
</evidence>
<evidence type="ECO:0000256" key="17">
    <source>
        <dbReference type="SAM" id="Phobius"/>
    </source>
</evidence>
<evidence type="ECO:0000256" key="12">
    <source>
        <dbReference type="ARBA" id="ARBA00023136"/>
    </source>
</evidence>
<dbReference type="Pfam" id="PF02518">
    <property type="entry name" value="HATPase_c"/>
    <property type="match status" value="1"/>
</dbReference>
<dbReference type="InterPro" id="IPR036097">
    <property type="entry name" value="HisK_dim/P_sf"/>
</dbReference>
<evidence type="ECO:0000256" key="14">
    <source>
        <dbReference type="PROSITE-ProRule" id="PRU00169"/>
    </source>
</evidence>
<evidence type="ECO:0000256" key="16">
    <source>
        <dbReference type="SAM" id="MobiDB-lite"/>
    </source>
</evidence>
<dbReference type="CDD" id="cd17546">
    <property type="entry name" value="REC_hyHK_CKI1_RcsC-like"/>
    <property type="match status" value="1"/>
</dbReference>
<dbReference type="SUPFAM" id="SSF47226">
    <property type="entry name" value="Histidine-containing phosphotransfer domain, HPT domain"/>
    <property type="match status" value="1"/>
</dbReference>
<dbReference type="CDD" id="cd16922">
    <property type="entry name" value="HATPase_EvgS-ArcB-TorS-like"/>
    <property type="match status" value="1"/>
</dbReference>
<dbReference type="PANTHER" id="PTHR45339">
    <property type="entry name" value="HYBRID SIGNAL TRANSDUCTION HISTIDINE KINASE J"/>
    <property type="match status" value="1"/>
</dbReference>
<dbReference type="EMBL" id="JAQOSO010000082">
    <property type="protein sequence ID" value="MDJ1175442.1"/>
    <property type="molecule type" value="Genomic_DNA"/>
</dbReference>
<dbReference type="SMART" id="SM00448">
    <property type="entry name" value="REC"/>
    <property type="match status" value="2"/>
</dbReference>
<evidence type="ECO:0000259" key="19">
    <source>
        <dbReference type="PROSITE" id="PS50110"/>
    </source>
</evidence>
<dbReference type="PROSITE" id="PS50109">
    <property type="entry name" value="HIS_KIN"/>
    <property type="match status" value="1"/>
</dbReference>
<comment type="subcellular location">
    <subcellularLocation>
        <location evidence="2">Cell membrane</location>
        <topology evidence="2">Multi-pass membrane protein</topology>
    </subcellularLocation>
</comment>
<evidence type="ECO:0000259" key="18">
    <source>
        <dbReference type="PROSITE" id="PS50109"/>
    </source>
</evidence>
<feature type="modified residue" description="Phosphohistidine" evidence="13">
    <location>
        <position position="899"/>
    </location>
</feature>
<dbReference type="Gene3D" id="1.20.120.160">
    <property type="entry name" value="HPT domain"/>
    <property type="match status" value="1"/>
</dbReference>
<dbReference type="SMART" id="SM00387">
    <property type="entry name" value="HATPase_c"/>
    <property type="match status" value="1"/>
</dbReference>
<dbReference type="GO" id="GO:0005524">
    <property type="term" value="F:ATP binding"/>
    <property type="evidence" value="ECO:0007669"/>
    <property type="project" value="UniProtKB-KW"/>
</dbReference>
<dbReference type="InterPro" id="IPR003661">
    <property type="entry name" value="HisK_dim/P_dom"/>
</dbReference>
<dbReference type="PROSITE" id="PS50110">
    <property type="entry name" value="RESPONSE_REGULATORY"/>
    <property type="match status" value="2"/>
</dbReference>
<keyword evidence="12 17" id="KW-0472">Membrane</keyword>
<evidence type="ECO:0000256" key="4">
    <source>
        <dbReference type="ARBA" id="ARBA00022475"/>
    </source>
</evidence>
<dbReference type="Pfam" id="PF01627">
    <property type="entry name" value="Hpt"/>
    <property type="match status" value="1"/>
</dbReference>
<dbReference type="PROSITE" id="PS50894">
    <property type="entry name" value="HPT"/>
    <property type="match status" value="1"/>
</dbReference>
<dbReference type="SUPFAM" id="SSF55874">
    <property type="entry name" value="ATPase domain of HSP90 chaperone/DNA topoisomerase II/histidine kinase"/>
    <property type="match status" value="1"/>
</dbReference>
<feature type="compositionally biased region" description="Basic and acidic residues" evidence="16">
    <location>
        <begin position="650"/>
        <end position="662"/>
    </location>
</feature>
<dbReference type="Pfam" id="PF00072">
    <property type="entry name" value="Response_reg"/>
    <property type="match status" value="1"/>
</dbReference>
<evidence type="ECO:0000256" key="11">
    <source>
        <dbReference type="ARBA" id="ARBA00023012"/>
    </source>
</evidence>
<reference evidence="21 22" key="1">
    <citation type="submission" date="2023-01" db="EMBL/GenBank/DDBJ databases">
        <title>Novel diversity within Roseofilum (Cyanobacteria; Desertifilaceae) from marine benthic mats with descriptions of four novel species.</title>
        <authorList>
            <person name="Wang Y."/>
            <person name="Berthold D.E."/>
            <person name="Hu J."/>
            <person name="Lefler F.W."/>
            <person name="Laughinghouse H.D. IV."/>
        </authorList>
    </citation>
    <scope>NUCLEOTIDE SEQUENCE [LARGE SCALE GENOMIC DNA]</scope>
    <source>
        <strain evidence="21 22">BLCC-M114</strain>
    </source>
</reference>
<dbReference type="InterPro" id="IPR005467">
    <property type="entry name" value="His_kinase_dom"/>
</dbReference>
<evidence type="ECO:0000256" key="3">
    <source>
        <dbReference type="ARBA" id="ARBA00012438"/>
    </source>
</evidence>
<dbReference type="InterPro" id="IPR008207">
    <property type="entry name" value="Sig_transdc_His_kin_Hpt_dom"/>
</dbReference>
<feature type="coiled-coil region" evidence="15">
    <location>
        <begin position="217"/>
        <end position="255"/>
    </location>
</feature>
<evidence type="ECO:0000256" key="7">
    <source>
        <dbReference type="ARBA" id="ARBA00022741"/>
    </source>
</evidence>
<dbReference type="SMART" id="SM00388">
    <property type="entry name" value="HisKA"/>
    <property type="match status" value="1"/>
</dbReference>
<dbReference type="InterPro" id="IPR003594">
    <property type="entry name" value="HATPase_dom"/>
</dbReference>
<keyword evidence="8" id="KW-0808">Transferase</keyword>
<dbReference type="Gene3D" id="1.10.287.130">
    <property type="match status" value="1"/>
</dbReference>
<dbReference type="InterPro" id="IPR004358">
    <property type="entry name" value="Sig_transdc_His_kin-like_C"/>
</dbReference>
<dbReference type="PANTHER" id="PTHR45339:SF1">
    <property type="entry name" value="HYBRID SIGNAL TRANSDUCTION HISTIDINE KINASE J"/>
    <property type="match status" value="1"/>
</dbReference>
<evidence type="ECO:0000313" key="21">
    <source>
        <dbReference type="EMBL" id="MDJ1175442.1"/>
    </source>
</evidence>
<dbReference type="InterPro" id="IPR036641">
    <property type="entry name" value="HPT_dom_sf"/>
</dbReference>
<dbReference type="PRINTS" id="PR00344">
    <property type="entry name" value="BCTRLSENSOR"/>
</dbReference>
<feature type="transmembrane region" description="Helical" evidence="17">
    <location>
        <begin position="192"/>
        <end position="214"/>
    </location>
</feature>
<feature type="modified residue" description="4-aspartylphosphate" evidence="14">
    <location>
        <position position="748"/>
    </location>
</feature>
<evidence type="ECO:0000256" key="8">
    <source>
        <dbReference type="ARBA" id="ARBA00022777"/>
    </source>
</evidence>
<feature type="transmembrane region" description="Helical" evidence="17">
    <location>
        <begin position="20"/>
        <end position="43"/>
    </location>
</feature>
<gene>
    <name evidence="21" type="ORF">PMG25_15230</name>
</gene>
<dbReference type="InterPro" id="IPR001789">
    <property type="entry name" value="Sig_transdc_resp-reg_receiver"/>
</dbReference>
<dbReference type="CDD" id="cd00082">
    <property type="entry name" value="HisKA"/>
    <property type="match status" value="1"/>
</dbReference>
<comment type="caution">
    <text evidence="14">Lacks conserved residue(s) required for the propagation of feature annotation.</text>
</comment>
<keyword evidence="5 14" id="KW-0597">Phosphoprotein</keyword>
<dbReference type="Pfam" id="PF00512">
    <property type="entry name" value="HisKA"/>
    <property type="match status" value="1"/>
</dbReference>
<keyword evidence="7" id="KW-0547">Nucleotide-binding</keyword>
<evidence type="ECO:0000256" key="5">
    <source>
        <dbReference type="ARBA" id="ARBA00022553"/>
    </source>
</evidence>
<feature type="domain" description="Histidine kinase" evidence="18">
    <location>
        <begin position="265"/>
        <end position="497"/>
    </location>
</feature>
<feature type="domain" description="Response regulatory" evidence="19">
    <location>
        <begin position="699"/>
        <end position="816"/>
    </location>
</feature>
<dbReference type="SUPFAM" id="SSF47384">
    <property type="entry name" value="Homodimeric domain of signal transducing histidine kinase"/>
    <property type="match status" value="1"/>
</dbReference>
<dbReference type="InterPro" id="IPR036890">
    <property type="entry name" value="HATPase_C_sf"/>
</dbReference>
<keyword evidence="8" id="KW-0418">Kinase</keyword>
<comment type="catalytic activity">
    <reaction evidence="1">
        <text>ATP + protein L-histidine = ADP + protein N-phospho-L-histidine.</text>
        <dbReference type="EC" id="2.7.13.3"/>
    </reaction>
</comment>
<keyword evidence="6 17" id="KW-0812">Transmembrane</keyword>
<feature type="region of interest" description="Disordered" evidence="16">
    <location>
        <begin position="639"/>
        <end position="692"/>
    </location>
</feature>
<sequence length="955" mass="107623">MNPNIDDSSNPEMSRPSIRRLAILSLASLGIVALLSMSSQILIQRTLKQEIRYSRVLESMENYRRLTTTVTGQGVAITQDFTEFEQLPRVEDLVRVRQEWQEIYERLQEEMLGLQVGPNQADLGQRWAEIEGCYEQMWDLTETLVNPEVAPRASEEQLWQQGTTCDRQIEAITSQWYAQSAPHLNTARQVQLAVFGLTLVVLFLEGALIFYPGLRQIRDYIQAIKLAEQEKTKITQELKAKNKALDLALEEAQSATRLKSDFLAVMSHEIRTPMNGVLGMTGLLLDTELDEEQLEYVDTIRNSGQSLLTIINDILDFSKIEAGKLELETQPFDLYECVEDSLDLLSTHAAEKGLNLAYEIDPQTPHALVGDVTRLRQILVNLIGNGVKFTQEGEVWVQVSSTRVGGDSSPIPDLAEKVSYDVKFMVKDTGIGISKKVQNKLFQSFSQVDASTTRRYGGTGLGLSICKRLSELMGGKMWVESEEGEGAEFHFTIVAEGARSPIPIHLRNSQPQLRDKRILILDRSATNRRILKDHAQRWGMNSLELSTPEEVMNWMERSIPFDVAVLGALPEGESLENLVDRIRQYRDRDSLPLILLTFTSLIDKSYQTKFDSTLSKPIKLSQFHRILISLCAGRTVDPHTSPTEFIPDTSDAHDSDHSEDNSKPPFSQPPVTPLETGNQNAPLEKPETSPEDSSVYTLRILLAEDNSVNQRVAIKMLDRLGYRADVVSNGLEVIEALQRQFYHIILMDVQMPEMDGLEATRYICQTWQTSQRPHIIAMTAGAADGNQWQCLEAGMDDYVSKPVKAEALKAALDRAKSKLQELNTVSAPVKLNLTMNPGREESLDWEIFNRLRDELDSEDDPEFFTELIDQYLQDVPKILEEMKQSAQTEDKETLTIKAHTLKGSSRTFGAKALANLCRDLEAEAQTASLVKLGEKIAQIEVEFNHVKSVLEQQKQ</sequence>
<proteinExistence type="predicted"/>
<evidence type="ECO:0000256" key="2">
    <source>
        <dbReference type="ARBA" id="ARBA00004651"/>
    </source>
</evidence>